<dbReference type="Pfam" id="PF01593">
    <property type="entry name" value="Amino_oxidase"/>
    <property type="match status" value="1"/>
</dbReference>
<dbReference type="InterPro" id="IPR014105">
    <property type="entry name" value="Carotenoid/retinoid_OxRdtase"/>
</dbReference>
<dbReference type="Proteomes" id="UP001500393">
    <property type="component" value="Unassembled WGS sequence"/>
</dbReference>
<evidence type="ECO:0000313" key="7">
    <source>
        <dbReference type="EMBL" id="GAA1587134.1"/>
    </source>
</evidence>
<accession>A0ABN2DXV4</accession>
<dbReference type="RefSeq" id="WP_344217107.1">
    <property type="nucleotide sequence ID" value="NZ_BAAAOS010000032.1"/>
</dbReference>
<dbReference type="EMBL" id="BAAAOS010000032">
    <property type="protein sequence ID" value="GAA1587134.1"/>
    <property type="molecule type" value="Genomic_DNA"/>
</dbReference>
<dbReference type="PRINTS" id="PR00419">
    <property type="entry name" value="ADXRDTASE"/>
</dbReference>
<gene>
    <name evidence="7" type="primary">crtI_1</name>
    <name evidence="7" type="ORF">GCM10009789_45840</name>
</gene>
<dbReference type="NCBIfam" id="TIGR02734">
    <property type="entry name" value="crtI_fam"/>
    <property type="match status" value="1"/>
</dbReference>
<evidence type="ECO:0000256" key="4">
    <source>
        <dbReference type="RuleBase" id="RU362075"/>
    </source>
</evidence>
<comment type="caution">
    <text evidence="7">The sequence shown here is derived from an EMBL/GenBank/DDBJ whole genome shotgun (WGS) entry which is preliminary data.</text>
</comment>
<keyword evidence="3 4" id="KW-0560">Oxidoreductase</keyword>
<dbReference type="InterPro" id="IPR036188">
    <property type="entry name" value="FAD/NAD-bd_sf"/>
</dbReference>
<evidence type="ECO:0000313" key="8">
    <source>
        <dbReference type="Proteomes" id="UP001500393"/>
    </source>
</evidence>
<feature type="domain" description="Amine oxidase" evidence="6">
    <location>
        <begin position="18"/>
        <end position="489"/>
    </location>
</feature>
<evidence type="ECO:0000256" key="3">
    <source>
        <dbReference type="ARBA" id="ARBA00023002"/>
    </source>
</evidence>
<dbReference type="InterPro" id="IPR002937">
    <property type="entry name" value="Amino_oxidase"/>
</dbReference>
<dbReference type="PANTHER" id="PTHR43734:SF1">
    <property type="entry name" value="PHYTOENE DESATURASE"/>
    <property type="match status" value="1"/>
</dbReference>
<dbReference type="Gene3D" id="3.50.50.60">
    <property type="entry name" value="FAD/NAD(P)-binding domain"/>
    <property type="match status" value="2"/>
</dbReference>
<keyword evidence="2 4" id="KW-0125">Carotenoid biosynthesis</keyword>
<reference evidence="7 8" key="1">
    <citation type="journal article" date="2019" name="Int. J. Syst. Evol. Microbiol.">
        <title>The Global Catalogue of Microorganisms (GCM) 10K type strain sequencing project: providing services to taxonomists for standard genome sequencing and annotation.</title>
        <authorList>
            <consortium name="The Broad Institute Genomics Platform"/>
            <consortium name="The Broad Institute Genome Sequencing Center for Infectious Disease"/>
            <person name="Wu L."/>
            <person name="Ma J."/>
        </authorList>
    </citation>
    <scope>NUCLEOTIDE SEQUENCE [LARGE SCALE GENOMIC DNA]</scope>
    <source>
        <strain evidence="7 8">JCM 14969</strain>
    </source>
</reference>
<protein>
    <submittedName>
        <fullName evidence="7">Phytoene desaturase family protein</fullName>
    </submittedName>
</protein>
<organism evidence="7 8">
    <name type="scientific">Kribbella sancticallisti</name>
    <dbReference type="NCBI Taxonomy" id="460087"/>
    <lineage>
        <taxon>Bacteria</taxon>
        <taxon>Bacillati</taxon>
        <taxon>Actinomycetota</taxon>
        <taxon>Actinomycetes</taxon>
        <taxon>Propionibacteriales</taxon>
        <taxon>Kribbellaceae</taxon>
        <taxon>Kribbella</taxon>
    </lineage>
</organism>
<keyword evidence="8" id="KW-1185">Reference proteome</keyword>
<feature type="region of interest" description="Disordered" evidence="5">
    <location>
        <begin position="489"/>
        <end position="510"/>
    </location>
</feature>
<sequence>MRGVTGATDRVVVVGAGFSGLAAALHLAGRGRQVTVLDRELVPGGRAGRSTVDGHHFDTGPSVLTMPGIIEDTLAAVGADMSDLLRLTELDPAYDARFADGSNLLVHREPEQMAAAIEAFAGPDAVAGYLRLREWLQTLYRVQFDRFVAANFDSPLSMLSPQLGQLVALGGFRRLDPMISRFITDERLRRVFTFQSLYVGQAPQAALALYGVITYMDTISGVYFPAGGISAVPDALAAAATQAGVDFQFGTTVDHLERSGRRVTAARTSDGRRFGCDAVVLTTELPVSYRLLGGAPRRPVPLRAAPSAVVLHAGLSTQQRGIAHHTISFGAAWKETFHELISTGTVMSDPSLLITRPTATDPSLAPPGRDTLSILAPVPNLAHGKSPKWDSDGPKYADELVRLVEERLLPGLGASITARHLLTPADWARQDMVAGTPFAWAHSFSQTGPFRPGNFPRRTDNVVLAGGGTVPGVGVPTALISGRLAADRITGPAHERRGRRARSVPTGGQV</sequence>
<dbReference type="SUPFAM" id="SSF51905">
    <property type="entry name" value="FAD/NAD(P)-binding domain"/>
    <property type="match status" value="1"/>
</dbReference>
<comment type="similarity">
    <text evidence="4">Belongs to the carotenoid/retinoid oxidoreductase family.</text>
</comment>
<evidence type="ECO:0000256" key="5">
    <source>
        <dbReference type="SAM" id="MobiDB-lite"/>
    </source>
</evidence>
<evidence type="ECO:0000259" key="6">
    <source>
        <dbReference type="Pfam" id="PF01593"/>
    </source>
</evidence>
<name>A0ABN2DXV4_9ACTN</name>
<comment type="pathway">
    <text evidence="1 4">Carotenoid biosynthesis.</text>
</comment>
<evidence type="ECO:0000256" key="1">
    <source>
        <dbReference type="ARBA" id="ARBA00004829"/>
    </source>
</evidence>
<dbReference type="PANTHER" id="PTHR43734">
    <property type="entry name" value="PHYTOENE DESATURASE"/>
    <property type="match status" value="1"/>
</dbReference>
<proteinExistence type="inferred from homology"/>
<evidence type="ECO:0000256" key="2">
    <source>
        <dbReference type="ARBA" id="ARBA00022746"/>
    </source>
</evidence>